<feature type="domain" description="NAD-dependent epimerase/dehydratase" evidence="2">
    <location>
        <begin position="4"/>
        <end position="213"/>
    </location>
</feature>
<evidence type="ECO:0000256" key="1">
    <source>
        <dbReference type="ARBA" id="ARBA00007637"/>
    </source>
</evidence>
<sequence>MVTILLTGATGFVGTNFILQLHKKYNIIALVRKTSDIEKIKNYCKIYYYDDTIDSINNVFKSEKIDGVVHLAAYVLNSGHVLSDIHSMLYANIDFGIKILELVKKLKITFFINTASSACYCNSLKYRPSSLYAATKKAFEDIMEYYTLTSNTVFSNLLFFYTYGSNPKQLFRLLQKVSQTNEELLMSDGSQIVDYSHVYDVVNGFDCLIELIQKDPDFCKNKTFSLRGNERKSLKEVVMLYEKILGKKLNIKWGARPQRELEIMIPWEGGEKLPNWDQKISLKEGFAMLLNHELSQSGEIDIGNLPGGDKI</sequence>
<reference evidence="3 4" key="1">
    <citation type="submission" date="2018-06" db="EMBL/GenBank/DDBJ databases">
        <authorList>
            <consortium name="Pathogen Informatics"/>
            <person name="Doyle S."/>
        </authorList>
    </citation>
    <scope>NUCLEOTIDE SEQUENCE [LARGE SCALE GENOMIC DNA]</scope>
    <source>
        <strain evidence="3 4">NCTC13105</strain>
    </source>
</reference>
<dbReference type="CDD" id="cd08946">
    <property type="entry name" value="SDR_e"/>
    <property type="match status" value="1"/>
</dbReference>
<dbReference type="Proteomes" id="UP000254131">
    <property type="component" value="Unassembled WGS sequence"/>
</dbReference>
<evidence type="ECO:0000259" key="2">
    <source>
        <dbReference type="Pfam" id="PF01370"/>
    </source>
</evidence>
<protein>
    <submittedName>
        <fullName evidence="3">NAD-dependent epimerase/dehydratase</fullName>
    </submittedName>
</protein>
<dbReference type="InterPro" id="IPR036291">
    <property type="entry name" value="NAD(P)-bd_dom_sf"/>
</dbReference>
<accession>A0AAX2M0M0</accession>
<evidence type="ECO:0000313" key="4">
    <source>
        <dbReference type="Proteomes" id="UP000254131"/>
    </source>
</evidence>
<dbReference type="AlphaFoldDB" id="A0AAX2M0M0"/>
<dbReference type="Gene3D" id="3.40.50.720">
    <property type="entry name" value="NAD(P)-binding Rossmann-like Domain"/>
    <property type="match status" value="1"/>
</dbReference>
<dbReference type="Pfam" id="PF01370">
    <property type="entry name" value="Epimerase"/>
    <property type="match status" value="1"/>
</dbReference>
<dbReference type="SUPFAM" id="SSF51735">
    <property type="entry name" value="NAD(P)-binding Rossmann-fold domains"/>
    <property type="match status" value="1"/>
</dbReference>
<dbReference type="EMBL" id="UFVB01000001">
    <property type="protein sequence ID" value="SUW91812.1"/>
    <property type="molecule type" value="Genomic_DNA"/>
</dbReference>
<evidence type="ECO:0000313" key="3">
    <source>
        <dbReference type="EMBL" id="SUW91812.1"/>
    </source>
</evidence>
<dbReference type="RefSeq" id="WP_215424896.1">
    <property type="nucleotide sequence ID" value="NZ_UFVB01000001.1"/>
</dbReference>
<gene>
    <name evidence="3" type="ORF">NCTC13105_00435</name>
</gene>
<dbReference type="PANTHER" id="PTHR43000">
    <property type="entry name" value="DTDP-D-GLUCOSE 4,6-DEHYDRATASE-RELATED"/>
    <property type="match status" value="1"/>
</dbReference>
<proteinExistence type="inferred from homology"/>
<comment type="caution">
    <text evidence="3">The sequence shown here is derived from an EMBL/GenBank/DDBJ whole genome shotgun (WGS) entry which is preliminary data.</text>
</comment>
<organism evidence="3 4">
    <name type="scientific">Campylobacter jejuni</name>
    <dbReference type="NCBI Taxonomy" id="197"/>
    <lineage>
        <taxon>Bacteria</taxon>
        <taxon>Pseudomonadati</taxon>
        <taxon>Campylobacterota</taxon>
        <taxon>Epsilonproteobacteria</taxon>
        <taxon>Campylobacterales</taxon>
        <taxon>Campylobacteraceae</taxon>
        <taxon>Campylobacter</taxon>
    </lineage>
</organism>
<name>A0AAX2M0M0_CAMJU</name>
<dbReference type="InterPro" id="IPR001509">
    <property type="entry name" value="Epimerase_deHydtase"/>
</dbReference>
<comment type="similarity">
    <text evidence="1">Belongs to the NAD(P)-dependent epimerase/dehydratase family.</text>
</comment>